<keyword evidence="3" id="KW-1185">Reference proteome</keyword>
<proteinExistence type="predicted"/>
<organism evidence="2 4">
    <name type="scientific">Sulfuracidifex tepidarius</name>
    <dbReference type="NCBI Taxonomy" id="1294262"/>
    <lineage>
        <taxon>Archaea</taxon>
        <taxon>Thermoproteota</taxon>
        <taxon>Thermoprotei</taxon>
        <taxon>Sulfolobales</taxon>
        <taxon>Sulfolobaceae</taxon>
        <taxon>Sulfuracidifex</taxon>
    </lineage>
</organism>
<name>A0A510E161_9CREN</name>
<reference evidence="2 3" key="2">
    <citation type="journal article" date="2020" name="Int. J. Syst. Evol. Microbiol.">
        <title>Sulfuracidifex tepidarius gen. nov., sp. nov. and transfer of Sulfolobus metallicus Huber and Stetter 1992 to the genus Sulfuracidifex as Sulfuracidifex metallicus comb. nov.</title>
        <authorList>
            <person name="Itoh T."/>
            <person name="Miura T."/>
            <person name="Sakai H.D."/>
            <person name="Kato S."/>
            <person name="Ohkuma M."/>
            <person name="Takashina T."/>
        </authorList>
    </citation>
    <scope>NUCLEOTIDE SEQUENCE</scope>
    <source>
        <strain evidence="1 3">IC-006</strain>
        <strain evidence="2">IC-007</strain>
    </source>
</reference>
<evidence type="ECO:0000313" key="3">
    <source>
        <dbReference type="Proteomes" id="UP000322983"/>
    </source>
</evidence>
<dbReference type="EMBL" id="AP018929">
    <property type="protein sequence ID" value="BBG23481.1"/>
    <property type="molecule type" value="Genomic_DNA"/>
</dbReference>
<accession>A0A510E161</accession>
<dbReference type="Proteomes" id="UP000322983">
    <property type="component" value="Chromosome"/>
</dbReference>
<accession>A0A510DTG9</accession>
<evidence type="ECO:0000313" key="1">
    <source>
        <dbReference type="EMBL" id="BBG23481.1"/>
    </source>
</evidence>
<dbReference type="AlphaFoldDB" id="A0A510E161"/>
<dbReference type="Proteomes" id="UP000325030">
    <property type="component" value="Chromosome"/>
</dbReference>
<protein>
    <submittedName>
        <fullName evidence="2">Uncharacterized protein</fullName>
    </submittedName>
</protein>
<dbReference type="OrthoDB" id="43542at2157"/>
<evidence type="ECO:0000313" key="4">
    <source>
        <dbReference type="Proteomes" id="UP000325030"/>
    </source>
</evidence>
<gene>
    <name evidence="1" type="ORF">IC006_0765</name>
    <name evidence="2" type="ORF">IC007_0739</name>
</gene>
<dbReference type="EMBL" id="AP018930">
    <property type="protein sequence ID" value="BBG26234.1"/>
    <property type="molecule type" value="Genomic_DNA"/>
</dbReference>
<dbReference type="GeneID" id="41717145"/>
<evidence type="ECO:0000313" key="2">
    <source>
        <dbReference type="EMBL" id="BBG26234.1"/>
    </source>
</evidence>
<reference evidence="4" key="1">
    <citation type="submission" date="2018-09" db="EMBL/GenBank/DDBJ databases">
        <title>Complete Genome Sequencing of Sulfolobus sp. JCM 16834.</title>
        <authorList>
            <person name="Kato S."/>
            <person name="Itoh T."/>
            <person name="Ohkuma M."/>
        </authorList>
    </citation>
    <scope>NUCLEOTIDE SEQUENCE [LARGE SCALE GENOMIC DNA]</scope>
    <source>
        <strain evidence="4">IC-007</strain>
    </source>
</reference>
<sequence>MAYRCCDTDFNRKEDFFKHVKSNDLHFLTFSDRVDLNLSRDSVSKVISNPNLLFTASGKVSIVRKEGEDVIKTVIVRNDAGDRISFGRVKGPLFDGQLLTYLVKVNGNPAQYRISFRLMGRGDTTNVTILNRMEAKVGFLGKAMPWLVPKVVKGPASFADKLNEIMKASLAEMEILTPKKVHE</sequence>
<dbReference type="KEGG" id="step:IC006_0765"/>
<dbReference type="RefSeq" id="WP_054846886.1">
    <property type="nucleotide sequence ID" value="NZ_AP018929.1"/>
</dbReference>